<evidence type="ECO:0000313" key="1">
    <source>
        <dbReference type="EMBL" id="MPM09427.1"/>
    </source>
</evidence>
<dbReference type="Gene3D" id="1.10.10.10">
    <property type="entry name" value="Winged helix-like DNA-binding domain superfamily/Winged helix DNA-binding domain"/>
    <property type="match status" value="1"/>
</dbReference>
<dbReference type="AlphaFoldDB" id="A0A644X0F4"/>
<organism evidence="1">
    <name type="scientific">bioreactor metagenome</name>
    <dbReference type="NCBI Taxonomy" id="1076179"/>
    <lineage>
        <taxon>unclassified sequences</taxon>
        <taxon>metagenomes</taxon>
        <taxon>ecological metagenomes</taxon>
    </lineage>
</organism>
<gene>
    <name evidence="1" type="ORF">SDC9_55744</name>
</gene>
<name>A0A644X0F4_9ZZZZ</name>
<dbReference type="InterPro" id="IPR036388">
    <property type="entry name" value="WH-like_DNA-bd_sf"/>
</dbReference>
<accession>A0A644X0F4</accession>
<proteinExistence type="predicted"/>
<reference evidence="1" key="1">
    <citation type="submission" date="2019-08" db="EMBL/GenBank/DDBJ databases">
        <authorList>
            <person name="Kucharzyk K."/>
            <person name="Murdoch R.W."/>
            <person name="Higgins S."/>
            <person name="Loffler F."/>
        </authorList>
    </citation>
    <scope>NUCLEOTIDE SEQUENCE</scope>
</reference>
<protein>
    <submittedName>
        <fullName evidence="1">Uncharacterized protein</fullName>
    </submittedName>
</protein>
<dbReference type="EMBL" id="VSSQ01001567">
    <property type="protein sequence ID" value="MPM09427.1"/>
    <property type="molecule type" value="Genomic_DNA"/>
</dbReference>
<sequence length="180" mass="21380">MKRIILTERDNQIIEFLTQYKCATTSTISDLFFNGSRRPTTRRLKHLKEHGFIKSSQEYVSIEQVHYINKKPTQLKHSCICSEFACKMKLENNIIKEKVEFKLCNIRADLLLITDQPKIYFVEICNTKPFDVNKYIRLKKSMEWKKVFPVFPDIIVISNKKVNTTNELNIIKYNLKLEKE</sequence>
<comment type="caution">
    <text evidence="1">The sequence shown here is derived from an EMBL/GenBank/DDBJ whole genome shotgun (WGS) entry which is preliminary data.</text>
</comment>